<dbReference type="PANTHER" id="PTHR34202">
    <property type="entry name" value="UPF0548 PROTEIN"/>
    <property type="match status" value="1"/>
</dbReference>
<dbReference type="PANTHER" id="PTHR34202:SF1">
    <property type="entry name" value="UPF0548 PROTEIN"/>
    <property type="match status" value="1"/>
</dbReference>
<organism evidence="2 3">
    <name type="scientific">Apatococcus lobatus</name>
    <dbReference type="NCBI Taxonomy" id="904363"/>
    <lineage>
        <taxon>Eukaryota</taxon>
        <taxon>Viridiplantae</taxon>
        <taxon>Chlorophyta</taxon>
        <taxon>core chlorophytes</taxon>
        <taxon>Trebouxiophyceae</taxon>
        <taxon>Chlorellales</taxon>
        <taxon>Chlorellaceae</taxon>
        <taxon>Apatococcus</taxon>
    </lineage>
</organism>
<accession>A0AAW1S356</accession>
<reference evidence="2 3" key="1">
    <citation type="journal article" date="2024" name="Nat. Commun.">
        <title>Phylogenomics reveals the evolutionary origins of lichenization in chlorophyte algae.</title>
        <authorList>
            <person name="Puginier C."/>
            <person name="Libourel C."/>
            <person name="Otte J."/>
            <person name="Skaloud P."/>
            <person name="Haon M."/>
            <person name="Grisel S."/>
            <person name="Petersen M."/>
            <person name="Berrin J.G."/>
            <person name="Delaux P.M."/>
            <person name="Dal Grande F."/>
            <person name="Keller J."/>
        </authorList>
    </citation>
    <scope>NUCLEOTIDE SEQUENCE [LARGE SCALE GENOMIC DNA]</scope>
    <source>
        <strain evidence="2 3">SAG 2145</strain>
    </source>
</reference>
<name>A0AAW1S356_9CHLO</name>
<dbReference type="Pfam" id="PF09348">
    <property type="entry name" value="DUF1990"/>
    <property type="match status" value="1"/>
</dbReference>
<evidence type="ECO:0000313" key="2">
    <source>
        <dbReference type="EMBL" id="KAK9840445.1"/>
    </source>
</evidence>
<dbReference type="Proteomes" id="UP001438707">
    <property type="component" value="Unassembled WGS sequence"/>
</dbReference>
<comment type="caution">
    <text evidence="2">The sequence shown here is derived from an EMBL/GenBank/DDBJ whole genome shotgun (WGS) entry which is preliminary data.</text>
</comment>
<keyword evidence="3" id="KW-1185">Reference proteome</keyword>
<gene>
    <name evidence="2" type="ORF">WJX74_009984</name>
</gene>
<protein>
    <recommendedName>
        <fullName evidence="1">DUF1990 domain-containing protein</fullName>
    </recommendedName>
</protein>
<evidence type="ECO:0000259" key="1">
    <source>
        <dbReference type="Pfam" id="PF09348"/>
    </source>
</evidence>
<proteinExistence type="predicted"/>
<evidence type="ECO:0000313" key="3">
    <source>
        <dbReference type="Proteomes" id="UP001438707"/>
    </source>
</evidence>
<dbReference type="AlphaFoldDB" id="A0AAW1S356"/>
<sequence>MQSVVETDKVSYKFDYYSAWEGQALKTFSRLQQRQKARRPVNHPYEGLSREAPPFADDLRKRGWQLDIRRGQVGHGKQVYGALSRALKTWSHMDLGWCDTNRPMLESGNPVCIAAKTLFLWTRNPLRIVYAAEEQYPKPFKGRRLLYGQSTLLGHQLAGEERFGLEWHAADDSVWYEICTFSRPASALAALTYPLVRKQQHRFQQQSFKKMRTLAIAAK</sequence>
<feature type="domain" description="DUF1990" evidence="1">
    <location>
        <begin position="62"/>
        <end position="208"/>
    </location>
</feature>
<dbReference type="EMBL" id="JALJOS010000004">
    <property type="protein sequence ID" value="KAK9840445.1"/>
    <property type="molecule type" value="Genomic_DNA"/>
</dbReference>
<dbReference type="InterPro" id="IPR018960">
    <property type="entry name" value="DUF1990"/>
</dbReference>